<dbReference type="EMBL" id="HACG01020371">
    <property type="protein sequence ID" value="CEK67236.1"/>
    <property type="molecule type" value="Transcribed_RNA"/>
</dbReference>
<sequence>PILLSQKSRQMTPRGELVEYNSSVTKISLVNQPVKSLCIMVSGLGKEEYLMTSKLVEKYGLKFSSKFSTEVTHVVMKPALGYDRVCDRTLKFFQGVAHK</sequence>
<reference evidence="2" key="1">
    <citation type="submission" date="2014-12" db="EMBL/GenBank/DDBJ databases">
        <title>Insight into the proteome of Arion vulgaris.</title>
        <authorList>
            <person name="Aradska J."/>
            <person name="Bulat T."/>
            <person name="Smidak R."/>
            <person name="Sarate P."/>
            <person name="Gangsoo J."/>
            <person name="Sialana F."/>
            <person name="Bilban M."/>
            <person name="Lubec G."/>
        </authorList>
    </citation>
    <scope>NUCLEOTIDE SEQUENCE</scope>
    <source>
        <tissue evidence="2">Skin</tissue>
    </source>
</reference>
<protein>
    <recommendedName>
        <fullName evidence="1">BRCT domain-containing protein</fullName>
    </recommendedName>
</protein>
<name>A0A0B6ZH76_9EUPU</name>
<dbReference type="SUPFAM" id="SSF52113">
    <property type="entry name" value="BRCT domain"/>
    <property type="match status" value="1"/>
</dbReference>
<dbReference type="AlphaFoldDB" id="A0A0B6ZH76"/>
<feature type="non-terminal residue" evidence="2">
    <location>
        <position position="1"/>
    </location>
</feature>
<proteinExistence type="predicted"/>
<dbReference type="Gene3D" id="3.40.50.10190">
    <property type="entry name" value="BRCT domain"/>
    <property type="match status" value="1"/>
</dbReference>
<feature type="domain" description="BRCT" evidence="1">
    <location>
        <begin position="43"/>
        <end position="98"/>
    </location>
</feature>
<organism evidence="2">
    <name type="scientific">Arion vulgaris</name>
    <dbReference type="NCBI Taxonomy" id="1028688"/>
    <lineage>
        <taxon>Eukaryota</taxon>
        <taxon>Metazoa</taxon>
        <taxon>Spiralia</taxon>
        <taxon>Lophotrochozoa</taxon>
        <taxon>Mollusca</taxon>
        <taxon>Gastropoda</taxon>
        <taxon>Heterobranchia</taxon>
        <taxon>Euthyneura</taxon>
        <taxon>Panpulmonata</taxon>
        <taxon>Eupulmonata</taxon>
        <taxon>Stylommatophora</taxon>
        <taxon>Helicina</taxon>
        <taxon>Arionoidea</taxon>
        <taxon>Arionidae</taxon>
        <taxon>Arion</taxon>
    </lineage>
</organism>
<dbReference type="InterPro" id="IPR001357">
    <property type="entry name" value="BRCT_dom"/>
</dbReference>
<evidence type="ECO:0000259" key="1">
    <source>
        <dbReference type="Pfam" id="PF00533"/>
    </source>
</evidence>
<dbReference type="InterPro" id="IPR036420">
    <property type="entry name" value="BRCT_dom_sf"/>
</dbReference>
<gene>
    <name evidence="2" type="primary">ORF61873</name>
</gene>
<feature type="non-terminal residue" evidence="2">
    <location>
        <position position="99"/>
    </location>
</feature>
<accession>A0A0B6ZH76</accession>
<dbReference type="Pfam" id="PF00533">
    <property type="entry name" value="BRCT"/>
    <property type="match status" value="1"/>
</dbReference>
<evidence type="ECO:0000313" key="2">
    <source>
        <dbReference type="EMBL" id="CEK67236.1"/>
    </source>
</evidence>